<dbReference type="GO" id="GO:0051723">
    <property type="term" value="F:protein methylesterase activity"/>
    <property type="evidence" value="ECO:0007669"/>
    <property type="project" value="UniProtKB-EC"/>
</dbReference>
<keyword evidence="3" id="KW-0719">Serine esterase</keyword>
<protein>
    <recommendedName>
        <fullName evidence="2">protein phosphatase methylesterase-1</fullName>
        <ecNumber evidence="2">3.1.1.89</ecNumber>
    </recommendedName>
</protein>
<name>A0A183FZE0_HELPZ</name>
<dbReference type="PRINTS" id="PR00111">
    <property type="entry name" value="ABHYDROLASE"/>
</dbReference>
<dbReference type="WBParaSite" id="HPBE_0001410501-mRNA-1">
    <property type="protein sequence ID" value="HPBE_0001410501-mRNA-1"/>
    <property type="gene ID" value="HPBE_0001410501"/>
</dbReference>
<dbReference type="EMBL" id="UZAH01028210">
    <property type="protein sequence ID" value="VDO98511.1"/>
    <property type="molecule type" value="Genomic_DNA"/>
</dbReference>
<dbReference type="Gene3D" id="3.40.50.1820">
    <property type="entry name" value="alpha/beta hydrolase"/>
    <property type="match status" value="1"/>
</dbReference>
<evidence type="ECO:0000313" key="9">
    <source>
        <dbReference type="WBParaSite" id="HPBE_0001410501-mRNA-1"/>
    </source>
</evidence>
<dbReference type="EC" id="3.1.1.89" evidence="2"/>
<keyword evidence="8" id="KW-1185">Reference proteome</keyword>
<dbReference type="InterPro" id="IPR029058">
    <property type="entry name" value="AB_hydrolase_fold"/>
</dbReference>
<dbReference type="SUPFAM" id="SSF53474">
    <property type="entry name" value="alpha/beta-Hydrolases"/>
    <property type="match status" value="1"/>
</dbReference>
<reference evidence="9" key="2">
    <citation type="submission" date="2019-09" db="UniProtKB">
        <authorList>
            <consortium name="WormBaseParasite"/>
        </authorList>
    </citation>
    <scope>IDENTIFICATION</scope>
</reference>
<evidence type="ECO:0000256" key="5">
    <source>
        <dbReference type="ARBA" id="ARBA00049203"/>
    </source>
</evidence>
<evidence type="ECO:0000256" key="4">
    <source>
        <dbReference type="ARBA" id="ARBA00022801"/>
    </source>
</evidence>
<evidence type="ECO:0000256" key="2">
    <source>
        <dbReference type="ARBA" id="ARBA00013111"/>
    </source>
</evidence>
<dbReference type="Proteomes" id="UP000050761">
    <property type="component" value="Unassembled WGS sequence"/>
</dbReference>
<evidence type="ECO:0000256" key="1">
    <source>
        <dbReference type="ARBA" id="ARBA00008645"/>
    </source>
</evidence>
<dbReference type="InterPro" id="IPR016812">
    <property type="entry name" value="PPase_methylesterase_euk"/>
</dbReference>
<proteinExistence type="inferred from homology"/>
<reference evidence="7 8" key="1">
    <citation type="submission" date="2018-11" db="EMBL/GenBank/DDBJ databases">
        <authorList>
            <consortium name="Pathogen Informatics"/>
        </authorList>
    </citation>
    <scope>NUCLEOTIDE SEQUENCE [LARGE SCALE GENOMIC DNA]</scope>
</reference>
<sequence length="372" mass="41455">MLENRTPHLPQLFYTRPPQLCLPFQAVRGSYELLRDIKVSSNDFTWIFSSSLHRGGRSRDSTPLTWEKFFDENRTVDVDGDSFNVYLKGSDGPVFYLLHGGGYSGLTWACFANELTSRIQCRLLAPDLRGHGRTHTQDEKDLSVERQTRDIIGIYKAVFGEESEEEPPIVCVVGHSMGGALAVHVVATNEIPNMVGLVVIDVVEGSAMEALSGMMTFLRGRPSSFVSEEQAVTWCLQSGATRNREAARISMPSQIKKTEDGKYTWRINLTDTEPFWVGWFEGLSAKFLSCHPPKLLVLAGVDRLDKDLTIAQMQGKFQNTILPKVGHAVHEDSPDRLADEMARFAIRHRFAVAVPGAKPIAAHPMMGMGMMI</sequence>
<dbReference type="PANTHER" id="PTHR14189">
    <property type="entry name" value="PROTEIN PHOSPHATASE METHYLESTERASE-1 RELATED"/>
    <property type="match status" value="1"/>
</dbReference>
<evidence type="ECO:0000313" key="7">
    <source>
        <dbReference type="EMBL" id="VDO98511.1"/>
    </source>
</evidence>
<evidence type="ECO:0000259" key="6">
    <source>
        <dbReference type="Pfam" id="PF12697"/>
    </source>
</evidence>
<evidence type="ECO:0000313" key="8">
    <source>
        <dbReference type="Proteomes" id="UP000050761"/>
    </source>
</evidence>
<organism evidence="8 9">
    <name type="scientific">Heligmosomoides polygyrus</name>
    <name type="common">Parasitic roundworm</name>
    <dbReference type="NCBI Taxonomy" id="6339"/>
    <lineage>
        <taxon>Eukaryota</taxon>
        <taxon>Metazoa</taxon>
        <taxon>Ecdysozoa</taxon>
        <taxon>Nematoda</taxon>
        <taxon>Chromadorea</taxon>
        <taxon>Rhabditida</taxon>
        <taxon>Rhabditina</taxon>
        <taxon>Rhabditomorpha</taxon>
        <taxon>Strongyloidea</taxon>
        <taxon>Heligmosomidae</taxon>
        <taxon>Heligmosomoides</taxon>
    </lineage>
</organism>
<dbReference type="Pfam" id="PF12697">
    <property type="entry name" value="Abhydrolase_6"/>
    <property type="match status" value="1"/>
</dbReference>
<accession>A0A3P7ZDG8</accession>
<gene>
    <name evidence="7" type="ORF">HPBE_LOCUS14106</name>
</gene>
<dbReference type="PANTHER" id="PTHR14189:SF0">
    <property type="entry name" value="PROTEIN PHOSPHATASE METHYLESTERASE 1"/>
    <property type="match status" value="1"/>
</dbReference>
<feature type="domain" description="AB hydrolase-1" evidence="6">
    <location>
        <begin position="97"/>
        <end position="339"/>
    </location>
</feature>
<dbReference type="OrthoDB" id="194865at2759"/>
<dbReference type="AlphaFoldDB" id="A0A183FZE0"/>
<evidence type="ECO:0000256" key="3">
    <source>
        <dbReference type="ARBA" id="ARBA00022487"/>
    </source>
</evidence>
<dbReference type="InterPro" id="IPR000073">
    <property type="entry name" value="AB_hydrolase_1"/>
</dbReference>
<dbReference type="PRINTS" id="PR00412">
    <property type="entry name" value="EPOXHYDRLASE"/>
</dbReference>
<keyword evidence="4" id="KW-0378">Hydrolase</keyword>
<comment type="similarity">
    <text evidence="1">Belongs to the AB hydrolase superfamily.</text>
</comment>
<comment type="catalytic activity">
    <reaction evidence="5">
        <text>[phosphatase 2A protein]-C-terminal L-leucine methyl ester + H2O = [phosphatase 2A protein]-C-terminal L-leucine + methanol + H(+)</text>
        <dbReference type="Rhea" id="RHEA:48548"/>
        <dbReference type="Rhea" id="RHEA-COMP:12134"/>
        <dbReference type="Rhea" id="RHEA-COMP:12135"/>
        <dbReference type="ChEBI" id="CHEBI:15377"/>
        <dbReference type="ChEBI" id="CHEBI:15378"/>
        <dbReference type="ChEBI" id="CHEBI:17790"/>
        <dbReference type="ChEBI" id="CHEBI:90516"/>
        <dbReference type="ChEBI" id="CHEBI:90517"/>
        <dbReference type="EC" id="3.1.1.89"/>
    </reaction>
</comment>
<accession>A0A183FZE0</accession>
<dbReference type="InterPro" id="IPR000639">
    <property type="entry name" value="Epox_hydrolase-like"/>
</dbReference>